<protein>
    <submittedName>
        <fullName evidence="1">Histidine phosphatase family protein</fullName>
    </submittedName>
</protein>
<evidence type="ECO:0000313" key="2">
    <source>
        <dbReference type="Proteomes" id="UP001470809"/>
    </source>
</evidence>
<dbReference type="Proteomes" id="UP001470809">
    <property type="component" value="Chromosome"/>
</dbReference>
<accession>A0ABZ3JCQ4</accession>
<dbReference type="InterPro" id="IPR013078">
    <property type="entry name" value="His_Pase_superF_clade-1"/>
</dbReference>
<name>A0ABZ3JCQ4_9RHOB</name>
<dbReference type="SUPFAM" id="SSF53254">
    <property type="entry name" value="Phosphoglycerate mutase-like"/>
    <property type="match status" value="1"/>
</dbReference>
<dbReference type="Gene3D" id="3.40.50.1240">
    <property type="entry name" value="Phosphoglycerate mutase-like"/>
    <property type="match status" value="1"/>
</dbReference>
<dbReference type="RefSeq" id="WP_373635164.1">
    <property type="nucleotide sequence ID" value="NZ_CP151767.2"/>
</dbReference>
<dbReference type="SMART" id="SM00855">
    <property type="entry name" value="PGAM"/>
    <property type="match status" value="1"/>
</dbReference>
<dbReference type="EMBL" id="CP151767">
    <property type="protein sequence ID" value="XFU26532.1"/>
    <property type="molecule type" value="Genomic_DNA"/>
</dbReference>
<evidence type="ECO:0000313" key="1">
    <source>
        <dbReference type="EMBL" id="XFU26532.1"/>
    </source>
</evidence>
<keyword evidence="2" id="KW-1185">Reference proteome</keyword>
<proteinExistence type="predicted"/>
<reference evidence="1" key="1">
    <citation type="submission" date="2024-08" db="EMBL/GenBank/DDBJ databases">
        <title>Phylogenomic analyses of a clade within the roseobacter group suggest taxonomic reassignments of species of the genera Aestuariivita, Citreicella, Loktanella, Nautella, Pelagibaca, Ruegeria, Thalassobius, Thiobacimonas and Tropicibacter, and the proposal o.</title>
        <authorList>
            <person name="Jeon C.O."/>
        </authorList>
    </citation>
    <scope>NUCLEOTIDE SEQUENCE</scope>
    <source>
        <strain evidence="1">SS1-5</strain>
    </source>
</reference>
<dbReference type="PANTHER" id="PTHR48100:SF1">
    <property type="entry name" value="HISTIDINE PHOSPHATASE FAMILY PROTEIN-RELATED"/>
    <property type="match status" value="1"/>
</dbReference>
<dbReference type="Pfam" id="PF00300">
    <property type="entry name" value="His_Phos_1"/>
    <property type="match status" value="1"/>
</dbReference>
<dbReference type="InterPro" id="IPR029033">
    <property type="entry name" value="His_PPase_superfam"/>
</dbReference>
<dbReference type="CDD" id="cd07067">
    <property type="entry name" value="HP_PGM_like"/>
    <property type="match status" value="1"/>
</dbReference>
<dbReference type="PANTHER" id="PTHR48100">
    <property type="entry name" value="BROAD-SPECIFICITY PHOSPHATASE YOR283W-RELATED"/>
    <property type="match status" value="1"/>
</dbReference>
<dbReference type="InterPro" id="IPR050275">
    <property type="entry name" value="PGM_Phosphatase"/>
</dbReference>
<sequence length="189" mass="21046">MTRLWMVRHGPTHAKTMVGWADIPADLSDQDAVRRLRAYLPAAPVVSSDLSRAVATADDLGAQSRLDHDPALREMNFGDWDMRHFADVEKENPQHIRAFWETPGDIAPPNGESWNTLCDRVGNAIDGYLTRGFDDLIVVAHFGTILSQIQRAAGMTAYEAFGHKIDNLSVSDIAFIDGQWRVGRINHVP</sequence>
<organism evidence="1 2">
    <name type="scientific">Yoonia rhodophyticola</name>
    <dbReference type="NCBI Taxonomy" id="3137370"/>
    <lineage>
        <taxon>Bacteria</taxon>
        <taxon>Pseudomonadati</taxon>
        <taxon>Pseudomonadota</taxon>
        <taxon>Alphaproteobacteria</taxon>
        <taxon>Rhodobacterales</taxon>
        <taxon>Paracoccaceae</taxon>
        <taxon>Yoonia</taxon>
    </lineage>
</organism>
<gene>
    <name evidence="1" type="ORF">AABB31_20520</name>
</gene>